<comment type="caution">
    <text evidence="6">The sequence shown here is derived from an EMBL/GenBank/DDBJ whole genome shotgun (WGS) entry which is preliminary data.</text>
</comment>
<dbReference type="InterPro" id="IPR036388">
    <property type="entry name" value="WH-like_DNA-bd_sf"/>
</dbReference>
<protein>
    <submittedName>
        <fullName evidence="6">LysR family transcriptional regulator</fullName>
    </submittedName>
</protein>
<keyword evidence="2" id="KW-0805">Transcription regulation</keyword>
<dbReference type="PANTHER" id="PTHR30118">
    <property type="entry name" value="HTH-TYPE TRANSCRIPTIONAL REGULATOR LEUO-RELATED"/>
    <property type="match status" value="1"/>
</dbReference>
<keyword evidence="3" id="KW-0238">DNA-binding</keyword>
<dbReference type="Pfam" id="PF03466">
    <property type="entry name" value="LysR_substrate"/>
    <property type="match status" value="1"/>
</dbReference>
<dbReference type="InterPro" id="IPR050389">
    <property type="entry name" value="LysR-type_TF"/>
</dbReference>
<feature type="domain" description="HTH lysR-type" evidence="5">
    <location>
        <begin position="14"/>
        <end position="66"/>
    </location>
</feature>
<evidence type="ECO:0000256" key="1">
    <source>
        <dbReference type="ARBA" id="ARBA00009437"/>
    </source>
</evidence>
<dbReference type="Proteomes" id="UP001555342">
    <property type="component" value="Unassembled WGS sequence"/>
</dbReference>
<keyword evidence="7" id="KW-1185">Reference proteome</keyword>
<proteinExistence type="inferred from homology"/>
<dbReference type="Gene3D" id="1.10.10.10">
    <property type="entry name" value="Winged helix-like DNA-binding domain superfamily/Winged helix DNA-binding domain"/>
    <property type="match status" value="1"/>
</dbReference>
<organism evidence="6 7">
    <name type="scientific">Buttiauxella gaviniae</name>
    <dbReference type="NCBI Taxonomy" id="82990"/>
    <lineage>
        <taxon>Bacteria</taxon>
        <taxon>Pseudomonadati</taxon>
        <taxon>Pseudomonadota</taxon>
        <taxon>Gammaproteobacteria</taxon>
        <taxon>Enterobacterales</taxon>
        <taxon>Enterobacteriaceae</taxon>
        <taxon>Buttiauxella</taxon>
    </lineage>
</organism>
<gene>
    <name evidence="6" type="ORF">AB1E22_17595</name>
</gene>
<dbReference type="EMBL" id="JBFMVT010000002">
    <property type="protein sequence ID" value="MEW7314487.1"/>
    <property type="molecule type" value="Genomic_DNA"/>
</dbReference>
<name>A0ABV3NY54_9ENTR</name>
<dbReference type="Pfam" id="PF00126">
    <property type="entry name" value="HTH_1"/>
    <property type="match status" value="1"/>
</dbReference>
<keyword evidence="4" id="KW-0804">Transcription</keyword>
<dbReference type="SUPFAM" id="SSF46785">
    <property type="entry name" value="Winged helix' DNA-binding domain"/>
    <property type="match status" value="1"/>
</dbReference>
<evidence type="ECO:0000259" key="5">
    <source>
        <dbReference type="PROSITE" id="PS50931"/>
    </source>
</evidence>
<sequence length="295" mass="34158">MIHLKLSKAEIGRIRIFNTVMKTKSMSQTAHALNISHSSVYMAIKKLRLLYNDALFIRDKKELIPTEFARRLHTETLGLLKSQSEAPSVIDETDRPRFIFSCAPHIAATVIPLTYLLMEESVPFPLEHTALPASPEGRAELLLNNKADVIFDYAPIEHDDIFFKRLFKEDYAIVCRKDHPRLSDSISLKEFCQEQQAALGSSSRFDNLVEEENTDNVFFCSHYYLDLLAMVEVSEVICVIPINIYLKLHASFNIKSLNYNFRLNVKKTNLYINYLKDPTRRKDKDLLLKKIEKMR</sequence>
<evidence type="ECO:0000256" key="2">
    <source>
        <dbReference type="ARBA" id="ARBA00023015"/>
    </source>
</evidence>
<dbReference type="InterPro" id="IPR036390">
    <property type="entry name" value="WH_DNA-bd_sf"/>
</dbReference>
<comment type="similarity">
    <text evidence="1">Belongs to the LysR transcriptional regulatory family.</text>
</comment>
<dbReference type="InterPro" id="IPR000847">
    <property type="entry name" value="LysR_HTH_N"/>
</dbReference>
<dbReference type="InterPro" id="IPR005119">
    <property type="entry name" value="LysR_subst-bd"/>
</dbReference>
<dbReference type="PANTHER" id="PTHR30118:SF11">
    <property type="entry name" value="HTH-TYPE TRANSCRIPTIONAL REGULATOR YIDZ"/>
    <property type="match status" value="1"/>
</dbReference>
<evidence type="ECO:0000256" key="3">
    <source>
        <dbReference type="ARBA" id="ARBA00023125"/>
    </source>
</evidence>
<accession>A0ABV3NY54</accession>
<dbReference type="Gene3D" id="3.40.190.10">
    <property type="entry name" value="Periplasmic binding protein-like II"/>
    <property type="match status" value="2"/>
</dbReference>
<evidence type="ECO:0000256" key="4">
    <source>
        <dbReference type="ARBA" id="ARBA00023163"/>
    </source>
</evidence>
<dbReference type="SUPFAM" id="SSF53850">
    <property type="entry name" value="Periplasmic binding protein-like II"/>
    <property type="match status" value="1"/>
</dbReference>
<evidence type="ECO:0000313" key="7">
    <source>
        <dbReference type="Proteomes" id="UP001555342"/>
    </source>
</evidence>
<dbReference type="PROSITE" id="PS50931">
    <property type="entry name" value="HTH_LYSR"/>
    <property type="match status" value="1"/>
</dbReference>
<dbReference type="RefSeq" id="WP_367596513.1">
    <property type="nucleotide sequence ID" value="NZ_JBFMVT010000002.1"/>
</dbReference>
<reference evidence="6 7" key="1">
    <citation type="submission" date="2024-07" db="EMBL/GenBank/DDBJ databases">
        <authorList>
            <person name="Wang L."/>
        </authorList>
    </citation>
    <scope>NUCLEOTIDE SEQUENCE [LARGE SCALE GENOMIC DNA]</scope>
    <source>
        <strain evidence="6 7">WL359</strain>
    </source>
</reference>
<evidence type="ECO:0000313" key="6">
    <source>
        <dbReference type="EMBL" id="MEW7314487.1"/>
    </source>
</evidence>